<organism evidence="10 11">
    <name type="scientific">Adineta steineri</name>
    <dbReference type="NCBI Taxonomy" id="433720"/>
    <lineage>
        <taxon>Eukaryota</taxon>
        <taxon>Metazoa</taxon>
        <taxon>Spiralia</taxon>
        <taxon>Gnathifera</taxon>
        <taxon>Rotifera</taxon>
        <taxon>Eurotatoria</taxon>
        <taxon>Bdelloidea</taxon>
        <taxon>Adinetida</taxon>
        <taxon>Adinetidae</taxon>
        <taxon>Adineta</taxon>
    </lineage>
</organism>
<evidence type="ECO:0000256" key="5">
    <source>
        <dbReference type="ARBA" id="ARBA00023136"/>
    </source>
</evidence>
<evidence type="ECO:0000259" key="9">
    <source>
        <dbReference type="PROSITE" id="PS50262"/>
    </source>
</evidence>
<evidence type="ECO:0000313" key="10">
    <source>
        <dbReference type="EMBL" id="CAF1086476.1"/>
    </source>
</evidence>
<keyword evidence="5 8" id="KW-0472">Membrane</keyword>
<dbReference type="PANTHER" id="PTHR24243">
    <property type="entry name" value="G-PROTEIN COUPLED RECEPTOR"/>
    <property type="match status" value="1"/>
</dbReference>
<accession>A0A814N156</accession>
<feature type="transmembrane region" description="Helical" evidence="8">
    <location>
        <begin position="12"/>
        <end position="38"/>
    </location>
</feature>
<comment type="subcellular location">
    <subcellularLocation>
        <location evidence="1">Membrane</location>
        <topology evidence="1">Multi-pass membrane protein</topology>
    </subcellularLocation>
</comment>
<feature type="transmembrane region" description="Helical" evidence="8">
    <location>
        <begin position="132"/>
        <end position="154"/>
    </location>
</feature>
<sequence length="331" mass="37884">MDSTEQTINSSTFIITVYVGYFTIITGLIGHIINILVFTQLKTFRKNQSAFYLTVGSFVDCWQLIFATTTRTVASTVGYDPTKTSLAWCKLRAYLSISGSVVLTINQCFSAIDQYLSTNHYPRLRQISTYKLAQRAVSGLLIYAIIYDIPFLIFEDIEVICATFNPGFNYFFSFIHFCLITGFIPIFISSLFSFLAYQNVRRLVQRHIALVRRRLDQQLTAMILVRVALFAITTIPYICFRIYQINKPVDQTNEFAVALDQLMRSCFNAVYTMNNSGGFYVYYATSARFRRQVRRALFQKNLCKCLTKKVTKIKVAHGIPPVQAIKPAILN</sequence>
<dbReference type="InterPro" id="IPR017452">
    <property type="entry name" value="GPCR_Rhodpsn_7TM"/>
</dbReference>
<name>A0A814N156_9BILA</name>
<dbReference type="PANTHER" id="PTHR24243:SF230">
    <property type="entry name" value="G-PROTEIN COUPLED RECEPTORS FAMILY 1 PROFILE DOMAIN-CONTAINING PROTEIN"/>
    <property type="match status" value="1"/>
</dbReference>
<comment type="caution">
    <text evidence="10">The sequence shown here is derived from an EMBL/GenBank/DDBJ whole genome shotgun (WGS) entry which is preliminary data.</text>
</comment>
<dbReference type="SUPFAM" id="SSF81321">
    <property type="entry name" value="Family A G protein-coupled receptor-like"/>
    <property type="match status" value="1"/>
</dbReference>
<evidence type="ECO:0000256" key="3">
    <source>
        <dbReference type="ARBA" id="ARBA00022989"/>
    </source>
</evidence>
<dbReference type="EMBL" id="CAJNOE010000246">
    <property type="protein sequence ID" value="CAF1086476.1"/>
    <property type="molecule type" value="Genomic_DNA"/>
</dbReference>
<evidence type="ECO:0000256" key="7">
    <source>
        <dbReference type="ARBA" id="ARBA00023224"/>
    </source>
</evidence>
<evidence type="ECO:0000256" key="2">
    <source>
        <dbReference type="ARBA" id="ARBA00022692"/>
    </source>
</evidence>
<evidence type="ECO:0000256" key="4">
    <source>
        <dbReference type="ARBA" id="ARBA00023040"/>
    </source>
</evidence>
<evidence type="ECO:0000313" key="11">
    <source>
        <dbReference type="Proteomes" id="UP000663860"/>
    </source>
</evidence>
<keyword evidence="3 8" id="KW-1133">Transmembrane helix</keyword>
<keyword evidence="2 8" id="KW-0812">Transmembrane</keyword>
<evidence type="ECO:0000256" key="6">
    <source>
        <dbReference type="ARBA" id="ARBA00023170"/>
    </source>
</evidence>
<dbReference type="Gene3D" id="1.20.1070.10">
    <property type="entry name" value="Rhodopsin 7-helix transmembrane proteins"/>
    <property type="match status" value="1"/>
</dbReference>
<feature type="domain" description="G-protein coupled receptors family 1 profile" evidence="9">
    <location>
        <begin position="30"/>
        <end position="282"/>
    </location>
</feature>
<feature type="transmembrane region" description="Helical" evidence="8">
    <location>
        <begin position="218"/>
        <end position="238"/>
    </location>
</feature>
<dbReference type="PROSITE" id="PS50262">
    <property type="entry name" value="G_PROTEIN_RECEP_F1_2"/>
    <property type="match status" value="1"/>
</dbReference>
<evidence type="ECO:0000256" key="1">
    <source>
        <dbReference type="ARBA" id="ARBA00004141"/>
    </source>
</evidence>
<dbReference type="GO" id="GO:0004930">
    <property type="term" value="F:G protein-coupled receptor activity"/>
    <property type="evidence" value="ECO:0007669"/>
    <property type="project" value="UniProtKB-KW"/>
</dbReference>
<dbReference type="AlphaFoldDB" id="A0A814N156"/>
<dbReference type="Proteomes" id="UP000663860">
    <property type="component" value="Unassembled WGS sequence"/>
</dbReference>
<proteinExistence type="predicted"/>
<gene>
    <name evidence="10" type="ORF">IZO911_LOCUS22254</name>
</gene>
<keyword evidence="4" id="KW-0297">G-protein coupled receptor</keyword>
<evidence type="ECO:0000256" key="8">
    <source>
        <dbReference type="SAM" id="Phobius"/>
    </source>
</evidence>
<dbReference type="GO" id="GO:0005886">
    <property type="term" value="C:plasma membrane"/>
    <property type="evidence" value="ECO:0007669"/>
    <property type="project" value="TreeGrafter"/>
</dbReference>
<protein>
    <recommendedName>
        <fullName evidence="9">G-protein coupled receptors family 1 profile domain-containing protein</fullName>
    </recommendedName>
</protein>
<dbReference type="Pfam" id="PF00001">
    <property type="entry name" value="7tm_1"/>
    <property type="match status" value="1"/>
</dbReference>
<feature type="transmembrane region" description="Helical" evidence="8">
    <location>
        <begin position="174"/>
        <end position="197"/>
    </location>
</feature>
<reference evidence="10" key="1">
    <citation type="submission" date="2021-02" db="EMBL/GenBank/DDBJ databases">
        <authorList>
            <person name="Nowell W R."/>
        </authorList>
    </citation>
    <scope>NUCLEOTIDE SEQUENCE</scope>
</reference>
<keyword evidence="6" id="KW-0675">Receptor</keyword>
<keyword evidence="7" id="KW-0807">Transducer</keyword>
<dbReference type="InterPro" id="IPR000276">
    <property type="entry name" value="GPCR_Rhodpsn"/>
</dbReference>